<keyword evidence="3" id="KW-0004">4Fe-4S</keyword>
<dbReference type="InterPro" id="IPR029056">
    <property type="entry name" value="Ribokinase-like"/>
</dbReference>
<keyword evidence="5" id="KW-0547">Nucleotide-binding</keyword>
<sequence length="881" mass="96268">MNRLLRRYTLGGLRGFAVQSGKGPHLQNLKIDGIKDIIAVASGKGGVGKSTTAVNLAVSLANKCQLKVGLLDADVYGPSIPIMMKLHGKPEVSADKKMIPIENYGVKCMSMGSLVAEGEAIVWRGPMVMKALEQMTRGVHWGHLDILVVDMPPGTGDAQISISQRLQLSGALIVSTPQDVALMDARRGVKMFSQVNVPILGILENMSYFKCPNCSEPYYIFGKGGAQKTADEMGMKFLGEVPLETRIRSGSDEGVPVVISNPDSSVSQAYSDVAKKWWGLTFERVLHCDSDADSDSDSDSDYSLFGCSLPIPIFSSIKFSIRFTVALSLKSNYALFSSPYPNTLHTPRLSPPVLRRNFCYYSVLKCRGIEIPLPKPRLNSLSYGNGSVEDERIKPVVVKEIDVATIGNLCVDVVLSVPKLPPKPLDERKAYMEELAKSPPDKIYWEAGGNCNMAIAAARLGLHVTVVGHVGDEIYGHFLLDVLHDEGISMVEMNEQNGVIDTLSTAYETLLCWVLVDPLQRHGFCSCTDFSEEPAFSWLSTLSTTAKMAIRRAKIIFCNGYGFDELSPSLLVSALNYAVEVGTSIFFDPGPRGKSLSTGTLEEQKALDHYLRMSDVLLLTSEEAESLTGTEDPIVAGQKLLKKGIRTKWVIIKMGPKGSILITPSSISCAPAFKVNVIDTVGCGDSFVAAIAFGFIHKLPLVYTLTIANAVGAATAMGCGAGRNVAKLKQVLELVRGSNLNEDDKFWEELLKKHSDTEEITLLTKAVINGSNNWLQRVSLQKVVGELLPKLECAQAKQGFYMVNGIISTSKGSMMTARLYLLEHLPPLVCKISAYLFCSHAEHNKIFWVNWIAYLLPSKLLAIEAITRYLGSHFETWAAIF</sequence>
<evidence type="ECO:0000256" key="8">
    <source>
        <dbReference type="ARBA" id="ARBA00023004"/>
    </source>
</evidence>
<protein>
    <recommendedName>
        <fullName evidence="12">Nucleotide-binding protein-like</fullName>
    </recommendedName>
</protein>
<dbReference type="PANTHER" id="PTHR47826:SF1">
    <property type="entry name" value="OS03G0164700 PROTEIN"/>
    <property type="match status" value="1"/>
</dbReference>
<evidence type="ECO:0000256" key="4">
    <source>
        <dbReference type="ARBA" id="ARBA00022723"/>
    </source>
</evidence>
<evidence type="ECO:0000256" key="12">
    <source>
        <dbReference type="ARBA" id="ARBA00081370"/>
    </source>
</evidence>
<dbReference type="SUPFAM" id="SSF52540">
    <property type="entry name" value="P-loop containing nucleoside triphosphate hydrolases"/>
    <property type="match status" value="1"/>
</dbReference>
<accession>A0AAE1XUL3</accession>
<dbReference type="GO" id="GO:0005524">
    <property type="term" value="F:ATP binding"/>
    <property type="evidence" value="ECO:0007669"/>
    <property type="project" value="UniProtKB-KW"/>
</dbReference>
<evidence type="ECO:0000313" key="14">
    <source>
        <dbReference type="EMBL" id="KAK4418361.1"/>
    </source>
</evidence>
<keyword evidence="15" id="KW-1185">Reference proteome</keyword>
<keyword evidence="6" id="KW-0067">ATP-binding</keyword>
<name>A0AAE1XUL3_9LAMI</name>
<keyword evidence="8" id="KW-0408">Iron</keyword>
<reference evidence="14" key="1">
    <citation type="submission" date="2020-06" db="EMBL/GenBank/DDBJ databases">
        <authorList>
            <person name="Li T."/>
            <person name="Hu X."/>
            <person name="Zhang T."/>
            <person name="Song X."/>
            <person name="Zhang H."/>
            <person name="Dai N."/>
            <person name="Sheng W."/>
            <person name="Hou X."/>
            <person name="Wei L."/>
        </authorList>
    </citation>
    <scope>NUCLEOTIDE SEQUENCE</scope>
    <source>
        <strain evidence="14">3651</strain>
        <tissue evidence="14">Leaf</tissue>
    </source>
</reference>
<dbReference type="SUPFAM" id="SSF53613">
    <property type="entry name" value="Ribokinase-like"/>
    <property type="match status" value="1"/>
</dbReference>
<dbReference type="Gene3D" id="3.40.1190.20">
    <property type="match status" value="1"/>
</dbReference>
<dbReference type="GO" id="GO:0016226">
    <property type="term" value="P:iron-sulfur cluster assembly"/>
    <property type="evidence" value="ECO:0007669"/>
    <property type="project" value="InterPro"/>
</dbReference>
<evidence type="ECO:0000256" key="3">
    <source>
        <dbReference type="ARBA" id="ARBA00022485"/>
    </source>
</evidence>
<gene>
    <name evidence="14" type="ORF">Salat_2248800</name>
</gene>
<keyword evidence="4" id="KW-0479">Metal-binding</keyword>
<dbReference type="AlphaFoldDB" id="A0AAE1XUL3"/>
<dbReference type="CDD" id="cd02037">
    <property type="entry name" value="Mrp_NBP35"/>
    <property type="match status" value="1"/>
</dbReference>
<dbReference type="GO" id="GO:0140663">
    <property type="term" value="F:ATP-dependent FeS chaperone activity"/>
    <property type="evidence" value="ECO:0007669"/>
    <property type="project" value="InterPro"/>
</dbReference>
<reference evidence="14" key="2">
    <citation type="journal article" date="2024" name="Plant">
        <title>Genomic evolution and insights into agronomic trait innovations of Sesamum species.</title>
        <authorList>
            <person name="Miao H."/>
            <person name="Wang L."/>
            <person name="Qu L."/>
            <person name="Liu H."/>
            <person name="Sun Y."/>
            <person name="Le M."/>
            <person name="Wang Q."/>
            <person name="Wei S."/>
            <person name="Zheng Y."/>
            <person name="Lin W."/>
            <person name="Duan Y."/>
            <person name="Cao H."/>
            <person name="Xiong S."/>
            <person name="Wang X."/>
            <person name="Wei L."/>
            <person name="Li C."/>
            <person name="Ma Q."/>
            <person name="Ju M."/>
            <person name="Zhao R."/>
            <person name="Li G."/>
            <person name="Mu C."/>
            <person name="Tian Q."/>
            <person name="Mei H."/>
            <person name="Zhang T."/>
            <person name="Gao T."/>
            <person name="Zhang H."/>
        </authorList>
    </citation>
    <scope>NUCLEOTIDE SEQUENCE</scope>
    <source>
        <strain evidence="14">3651</strain>
    </source>
</reference>
<dbReference type="InterPro" id="IPR011611">
    <property type="entry name" value="PfkB_dom"/>
</dbReference>
<keyword evidence="9" id="KW-0411">Iron-sulfur</keyword>
<dbReference type="InterPro" id="IPR019591">
    <property type="entry name" value="Mrp/NBP35_ATP-bd"/>
</dbReference>
<evidence type="ECO:0000256" key="9">
    <source>
        <dbReference type="ARBA" id="ARBA00023014"/>
    </source>
</evidence>
<proteinExistence type="inferred from homology"/>
<dbReference type="GO" id="GO:0046872">
    <property type="term" value="F:metal ion binding"/>
    <property type="evidence" value="ECO:0007669"/>
    <property type="project" value="UniProtKB-KW"/>
</dbReference>
<evidence type="ECO:0000256" key="6">
    <source>
        <dbReference type="ARBA" id="ARBA00022840"/>
    </source>
</evidence>
<evidence type="ECO:0000313" key="15">
    <source>
        <dbReference type="Proteomes" id="UP001293254"/>
    </source>
</evidence>
<comment type="similarity">
    <text evidence="11">Belongs to the Mrp/NBP35 ATP-binding proteins family.</text>
</comment>
<evidence type="ECO:0000256" key="5">
    <source>
        <dbReference type="ARBA" id="ARBA00022741"/>
    </source>
</evidence>
<dbReference type="FunFam" id="3.40.50.300:FF:000709">
    <property type="entry name" value="Iron-sulfur protein NUBPL isoform X1"/>
    <property type="match status" value="1"/>
</dbReference>
<dbReference type="Pfam" id="PF10609">
    <property type="entry name" value="ParA"/>
    <property type="match status" value="1"/>
</dbReference>
<comment type="subcellular location">
    <subcellularLocation>
        <location evidence="2">Mitochondrion</location>
    </subcellularLocation>
</comment>
<dbReference type="Gene3D" id="3.40.50.300">
    <property type="entry name" value="P-loop containing nucleotide triphosphate hydrolases"/>
    <property type="match status" value="1"/>
</dbReference>
<evidence type="ECO:0000256" key="2">
    <source>
        <dbReference type="ARBA" id="ARBA00004173"/>
    </source>
</evidence>
<dbReference type="GO" id="GO:0032981">
    <property type="term" value="P:mitochondrial respiratory chain complex I assembly"/>
    <property type="evidence" value="ECO:0007669"/>
    <property type="project" value="UniProtKB-ARBA"/>
</dbReference>
<dbReference type="HAMAP" id="MF_02040">
    <property type="entry name" value="Mrp_NBP35"/>
    <property type="match status" value="1"/>
</dbReference>
<keyword evidence="7" id="KW-0809">Transit peptide</keyword>
<dbReference type="InterPro" id="IPR027417">
    <property type="entry name" value="P-loop_NTPase"/>
</dbReference>
<evidence type="ECO:0000256" key="1">
    <source>
        <dbReference type="ARBA" id="ARBA00001966"/>
    </source>
</evidence>
<comment type="cofactor">
    <cofactor evidence="1">
        <name>[4Fe-4S] cluster</name>
        <dbReference type="ChEBI" id="CHEBI:49883"/>
    </cofactor>
</comment>
<dbReference type="GO" id="GO:0051539">
    <property type="term" value="F:4 iron, 4 sulfur cluster binding"/>
    <property type="evidence" value="ECO:0007669"/>
    <property type="project" value="UniProtKB-KW"/>
</dbReference>
<evidence type="ECO:0000256" key="7">
    <source>
        <dbReference type="ARBA" id="ARBA00022946"/>
    </source>
</evidence>
<dbReference type="PANTHER" id="PTHR47826">
    <property type="entry name" value="OS03G0164700 PROTEIN"/>
    <property type="match status" value="1"/>
</dbReference>
<dbReference type="Pfam" id="PF00294">
    <property type="entry name" value="PfkB"/>
    <property type="match status" value="1"/>
</dbReference>
<keyword evidence="10" id="KW-0496">Mitochondrion</keyword>
<dbReference type="EMBL" id="JACGWO010000009">
    <property type="protein sequence ID" value="KAK4418361.1"/>
    <property type="molecule type" value="Genomic_DNA"/>
</dbReference>
<comment type="caution">
    <text evidence="14">The sequence shown here is derived from an EMBL/GenBank/DDBJ whole genome shotgun (WGS) entry which is preliminary data.</text>
</comment>
<dbReference type="Proteomes" id="UP001293254">
    <property type="component" value="Unassembled WGS sequence"/>
</dbReference>
<dbReference type="InterPro" id="IPR033756">
    <property type="entry name" value="YlxH/NBP35"/>
</dbReference>
<evidence type="ECO:0000256" key="11">
    <source>
        <dbReference type="ARBA" id="ARBA00024036"/>
    </source>
</evidence>
<organism evidence="14 15">
    <name type="scientific">Sesamum alatum</name>
    <dbReference type="NCBI Taxonomy" id="300844"/>
    <lineage>
        <taxon>Eukaryota</taxon>
        <taxon>Viridiplantae</taxon>
        <taxon>Streptophyta</taxon>
        <taxon>Embryophyta</taxon>
        <taxon>Tracheophyta</taxon>
        <taxon>Spermatophyta</taxon>
        <taxon>Magnoliopsida</taxon>
        <taxon>eudicotyledons</taxon>
        <taxon>Gunneridae</taxon>
        <taxon>Pentapetalae</taxon>
        <taxon>asterids</taxon>
        <taxon>lamiids</taxon>
        <taxon>Lamiales</taxon>
        <taxon>Pedaliaceae</taxon>
        <taxon>Sesamum</taxon>
    </lineage>
</organism>
<dbReference type="GO" id="GO:0005759">
    <property type="term" value="C:mitochondrial matrix"/>
    <property type="evidence" value="ECO:0007669"/>
    <property type="project" value="UniProtKB-ARBA"/>
</dbReference>
<feature type="domain" description="Carbohydrate kinase PfkB" evidence="13">
    <location>
        <begin position="447"/>
        <end position="718"/>
    </location>
</feature>
<evidence type="ECO:0000259" key="13">
    <source>
        <dbReference type="Pfam" id="PF00294"/>
    </source>
</evidence>
<evidence type="ECO:0000256" key="10">
    <source>
        <dbReference type="ARBA" id="ARBA00023128"/>
    </source>
</evidence>